<reference evidence="4 5" key="1">
    <citation type="submission" date="2016-11" db="EMBL/GenBank/DDBJ databases">
        <authorList>
            <person name="Jaros S."/>
            <person name="Januszkiewicz K."/>
            <person name="Wedrychowicz H."/>
        </authorList>
    </citation>
    <scope>NUCLEOTIDE SEQUENCE [LARGE SCALE GENOMIC DNA]</scope>
    <source>
        <strain evidence="4 5">DSM 15480</strain>
    </source>
</reference>
<evidence type="ECO:0000313" key="5">
    <source>
        <dbReference type="Proteomes" id="UP000184301"/>
    </source>
</evidence>
<feature type="transmembrane region" description="Helical" evidence="2">
    <location>
        <begin position="79"/>
        <end position="99"/>
    </location>
</feature>
<accession>A0A1M6TEV1</accession>
<dbReference type="Proteomes" id="UP000184301">
    <property type="component" value="Unassembled WGS sequence"/>
</dbReference>
<feature type="transmembrane region" description="Helical" evidence="2">
    <location>
        <begin position="12"/>
        <end position="33"/>
    </location>
</feature>
<evidence type="ECO:0000256" key="2">
    <source>
        <dbReference type="SAM" id="Phobius"/>
    </source>
</evidence>
<evidence type="ECO:0000313" key="4">
    <source>
        <dbReference type="EMBL" id="SHK55481.1"/>
    </source>
</evidence>
<comment type="similarity">
    <text evidence="1">Belongs to the bacterial sugar transferase family.</text>
</comment>
<organism evidence="4 5">
    <name type="scientific">Hespellia stercorisuis DSM 15480</name>
    <dbReference type="NCBI Taxonomy" id="1121950"/>
    <lineage>
        <taxon>Bacteria</taxon>
        <taxon>Bacillati</taxon>
        <taxon>Bacillota</taxon>
        <taxon>Clostridia</taxon>
        <taxon>Lachnospirales</taxon>
        <taxon>Lachnospiraceae</taxon>
        <taxon>Hespellia</taxon>
    </lineage>
</organism>
<dbReference type="STRING" id="1121950.SAMN02745243_03215"/>
<keyword evidence="5" id="KW-1185">Reference proteome</keyword>
<evidence type="ECO:0000256" key="1">
    <source>
        <dbReference type="ARBA" id="ARBA00006464"/>
    </source>
</evidence>
<dbReference type="GO" id="GO:0016780">
    <property type="term" value="F:phosphotransferase activity, for other substituted phosphate groups"/>
    <property type="evidence" value="ECO:0007669"/>
    <property type="project" value="TreeGrafter"/>
</dbReference>
<gene>
    <name evidence="4" type="ORF">SAMN02745243_03215</name>
</gene>
<dbReference type="RefSeq" id="WP_073112317.1">
    <property type="nucleotide sequence ID" value="NZ_FQZY01000058.1"/>
</dbReference>
<feature type="transmembrane region" description="Helical" evidence="2">
    <location>
        <begin position="45"/>
        <end position="67"/>
    </location>
</feature>
<dbReference type="EMBL" id="FQZY01000058">
    <property type="protein sequence ID" value="SHK55481.1"/>
    <property type="molecule type" value="Genomic_DNA"/>
</dbReference>
<feature type="transmembrane region" description="Helical" evidence="2">
    <location>
        <begin position="281"/>
        <end position="302"/>
    </location>
</feature>
<dbReference type="Pfam" id="PF13727">
    <property type="entry name" value="CoA_binding_3"/>
    <property type="match status" value="1"/>
</dbReference>
<dbReference type="PANTHER" id="PTHR30576:SF10">
    <property type="entry name" value="SLL5057 PROTEIN"/>
    <property type="match status" value="1"/>
</dbReference>
<feature type="domain" description="Bacterial sugar transferase" evidence="3">
    <location>
        <begin position="276"/>
        <end position="393"/>
    </location>
</feature>
<dbReference type="InterPro" id="IPR003362">
    <property type="entry name" value="Bact_transf"/>
</dbReference>
<dbReference type="PANTHER" id="PTHR30576">
    <property type="entry name" value="COLANIC BIOSYNTHESIS UDP-GLUCOSE LIPID CARRIER TRANSFERASE"/>
    <property type="match status" value="1"/>
</dbReference>
<name>A0A1M6TEV1_9FIRM</name>
<evidence type="ECO:0000259" key="3">
    <source>
        <dbReference type="Pfam" id="PF02397"/>
    </source>
</evidence>
<dbReference type="OrthoDB" id="9808602at2"/>
<dbReference type="AlphaFoldDB" id="A0A1M6TEV1"/>
<sequence length="413" mass="47424">MYKRVKGSWTKHLDFMILDLVCYEVAFMVAYMVRHGFSVPYEVAIYRHMSILIIFIDICLVFFMESYKNILRRGYLQEFKATVSLATMLVLLLFFYMFLTRSSDMFSRTVLLVFWGLTIGISYVARLILKSIVRKHLESNGDWRSIIAITSNELAKETIENFKERAYRDYRITGVIVPDQDMVGRSFLGVPVVAYLDCAIEYMRSNVVDEVFINLPPEEKLPQELMDACVAMGITTHLNLLQASRTGGKKVVEKLGSYTVLTSSIQMASPRQLFFKRALDICGGIVGCIFTGVIFLFVAPVIKIQSPGPVFFKQERVGKSGRKFKLYKFRSMYVDAEERKKELMAQNEMDGFMFKMKDDPRIFPFGHFLRKSSLDEFPQFWNVLKGDMSLVGNCYIIGTTKKNPVFSSVCPIG</sequence>
<dbReference type="Gene3D" id="3.40.50.720">
    <property type="entry name" value="NAD(P)-binding Rossmann-like Domain"/>
    <property type="match status" value="1"/>
</dbReference>
<keyword evidence="2" id="KW-0812">Transmembrane</keyword>
<protein>
    <submittedName>
        <fullName evidence="4">CoA-binding domain-containing protein</fullName>
    </submittedName>
</protein>
<dbReference type="Pfam" id="PF02397">
    <property type="entry name" value="Bac_transf"/>
    <property type="match status" value="1"/>
</dbReference>
<keyword evidence="2" id="KW-1133">Transmembrane helix</keyword>
<keyword evidence="2" id="KW-0472">Membrane</keyword>
<proteinExistence type="inferred from homology"/>
<feature type="transmembrane region" description="Helical" evidence="2">
    <location>
        <begin position="105"/>
        <end position="129"/>
    </location>
</feature>